<evidence type="ECO:0000256" key="2">
    <source>
        <dbReference type="ARBA" id="ARBA00022707"/>
    </source>
</evidence>
<dbReference type="SMART" id="SM00054">
    <property type="entry name" value="EFh"/>
    <property type="match status" value="3"/>
</dbReference>
<evidence type="ECO:0000256" key="1">
    <source>
        <dbReference type="ARBA" id="ARBA00006049"/>
    </source>
</evidence>
<keyword evidence="11" id="KW-1185">Reference proteome</keyword>
<evidence type="ECO:0000256" key="4">
    <source>
        <dbReference type="ARBA" id="ARBA00022737"/>
    </source>
</evidence>
<dbReference type="CDD" id="cd00051">
    <property type="entry name" value="EFh"/>
    <property type="match status" value="2"/>
</dbReference>
<reference evidence="10" key="1">
    <citation type="submission" date="2021-02" db="EMBL/GenBank/DDBJ databases">
        <authorList>
            <person name="Nowell W R."/>
        </authorList>
    </citation>
    <scope>NUCLEOTIDE SEQUENCE</scope>
</reference>
<dbReference type="Proteomes" id="UP000663854">
    <property type="component" value="Unassembled WGS sequence"/>
</dbReference>
<dbReference type="EMBL" id="CAJNOL010000284">
    <property type="protein sequence ID" value="CAF0983266.1"/>
    <property type="molecule type" value="Genomic_DNA"/>
</dbReference>
<evidence type="ECO:0000313" key="8">
    <source>
        <dbReference type="EMBL" id="CAF0946908.1"/>
    </source>
</evidence>
<evidence type="ECO:0000256" key="6">
    <source>
        <dbReference type="ARBA" id="ARBA00023288"/>
    </source>
</evidence>
<evidence type="ECO:0000256" key="3">
    <source>
        <dbReference type="ARBA" id="ARBA00022723"/>
    </source>
</evidence>
<comment type="similarity">
    <text evidence="1">Belongs to the recoverin family.</text>
</comment>
<keyword evidence="3" id="KW-0479">Metal-binding</keyword>
<dbReference type="Gene3D" id="1.10.238.10">
    <property type="entry name" value="EF-hand"/>
    <property type="match status" value="1"/>
</dbReference>
<keyword evidence="5" id="KW-0106">Calcium</keyword>
<dbReference type="EMBL" id="CAJNOH010000211">
    <property type="protein sequence ID" value="CAF0946908.1"/>
    <property type="molecule type" value="Genomic_DNA"/>
</dbReference>
<dbReference type="EMBL" id="CAJNOL010000297">
    <property type="protein sequence ID" value="CAF0991141.1"/>
    <property type="molecule type" value="Genomic_DNA"/>
</dbReference>
<dbReference type="SUPFAM" id="SSF47473">
    <property type="entry name" value="EF-hand"/>
    <property type="match status" value="1"/>
</dbReference>
<keyword evidence="2" id="KW-0519">Myristate</keyword>
<sequence>MTPRDNDLFGTNISFSSIDIKKKNKRTARQREIINMGNKVQKSPFDQKILDKLVEETGLEREVIIAWRKQFLLACPSGKMGRKDFYKFYRSLRVESDDKVKEIANFVFTAFDRDSNGKIDFTEFLCGYAITSLGTMRQKLDYVFSIYDKDKNNSIDRKEMIGVISAMYDLLGKSKSDYAPERCVEDIFSLIDVNKDRTLTKDEFIEGVMKNPYLSDIISPFNE</sequence>
<evidence type="ECO:0000313" key="11">
    <source>
        <dbReference type="Proteomes" id="UP000663870"/>
    </source>
</evidence>
<dbReference type="PROSITE" id="PS00018">
    <property type="entry name" value="EF_HAND_1"/>
    <property type="match status" value="3"/>
</dbReference>
<dbReference type="GO" id="GO:0005509">
    <property type="term" value="F:calcium ion binding"/>
    <property type="evidence" value="ECO:0007669"/>
    <property type="project" value="InterPro"/>
</dbReference>
<feature type="domain" description="EF-hand" evidence="7">
    <location>
        <begin position="99"/>
        <end position="134"/>
    </location>
</feature>
<organism evidence="10 11">
    <name type="scientific">Rotaria sordida</name>
    <dbReference type="NCBI Taxonomy" id="392033"/>
    <lineage>
        <taxon>Eukaryota</taxon>
        <taxon>Metazoa</taxon>
        <taxon>Spiralia</taxon>
        <taxon>Gnathifera</taxon>
        <taxon>Rotifera</taxon>
        <taxon>Eurotatoria</taxon>
        <taxon>Bdelloidea</taxon>
        <taxon>Philodinida</taxon>
        <taxon>Philodinidae</taxon>
        <taxon>Rotaria</taxon>
    </lineage>
</organism>
<dbReference type="PRINTS" id="PR00450">
    <property type="entry name" value="RECOVERIN"/>
</dbReference>
<keyword evidence="6" id="KW-0449">Lipoprotein</keyword>
<dbReference type="PANTHER" id="PTHR23055:SF178">
    <property type="entry name" value="NEUROCALCIN HOMOLOG"/>
    <property type="match status" value="1"/>
</dbReference>
<gene>
    <name evidence="9" type="ORF">JXQ802_LOCUS13292</name>
    <name evidence="10" type="ORF">JXQ802_LOCUS13679</name>
    <name evidence="8" type="ORF">PYM288_LOCUS11906</name>
</gene>
<evidence type="ECO:0000313" key="10">
    <source>
        <dbReference type="EMBL" id="CAF0991141.1"/>
    </source>
</evidence>
<dbReference type="AlphaFoldDB" id="A0A814G4F3"/>
<protein>
    <recommendedName>
        <fullName evidence="7">EF-hand domain-containing protein</fullName>
    </recommendedName>
</protein>
<evidence type="ECO:0000313" key="9">
    <source>
        <dbReference type="EMBL" id="CAF0983266.1"/>
    </source>
</evidence>
<feature type="domain" description="EF-hand" evidence="7">
    <location>
        <begin position="179"/>
        <end position="214"/>
    </location>
</feature>
<dbReference type="Proteomes" id="UP000663870">
    <property type="component" value="Unassembled WGS sequence"/>
</dbReference>
<comment type="caution">
    <text evidence="10">The sequence shown here is derived from an EMBL/GenBank/DDBJ whole genome shotgun (WGS) entry which is preliminary data.</text>
</comment>
<dbReference type="PANTHER" id="PTHR23055">
    <property type="entry name" value="CALCIUM BINDING PROTEINS"/>
    <property type="match status" value="1"/>
</dbReference>
<proteinExistence type="inferred from homology"/>
<dbReference type="InterPro" id="IPR028846">
    <property type="entry name" value="Recoverin"/>
</dbReference>
<dbReference type="InterPro" id="IPR018247">
    <property type="entry name" value="EF_Hand_1_Ca_BS"/>
</dbReference>
<evidence type="ECO:0000259" key="7">
    <source>
        <dbReference type="PROSITE" id="PS50222"/>
    </source>
</evidence>
<accession>A0A814G4F3</accession>
<dbReference type="InterPro" id="IPR002048">
    <property type="entry name" value="EF_hand_dom"/>
</dbReference>
<feature type="domain" description="EF-hand" evidence="7">
    <location>
        <begin position="135"/>
        <end position="170"/>
    </location>
</feature>
<dbReference type="Pfam" id="PF13499">
    <property type="entry name" value="EF-hand_7"/>
    <property type="match status" value="1"/>
</dbReference>
<name>A0A814G4F3_9BILA</name>
<dbReference type="Pfam" id="PF13833">
    <property type="entry name" value="EF-hand_8"/>
    <property type="match status" value="1"/>
</dbReference>
<keyword evidence="4" id="KW-0677">Repeat</keyword>
<dbReference type="PROSITE" id="PS50222">
    <property type="entry name" value="EF_HAND_2"/>
    <property type="match status" value="3"/>
</dbReference>
<evidence type="ECO:0000256" key="5">
    <source>
        <dbReference type="ARBA" id="ARBA00022837"/>
    </source>
</evidence>
<dbReference type="InterPro" id="IPR011992">
    <property type="entry name" value="EF-hand-dom_pair"/>
</dbReference>